<gene>
    <name evidence="1" type="ORF">COA71_03315</name>
</gene>
<dbReference type="PANTHER" id="PTHR36454">
    <property type="entry name" value="LMO2823 PROTEIN"/>
    <property type="match status" value="1"/>
</dbReference>
<evidence type="ECO:0008006" key="3">
    <source>
        <dbReference type="Google" id="ProtNLM"/>
    </source>
</evidence>
<sequence length="413" mass="46469">MAKLLPFKGIRPTKALAEKVAAPPYDVLNSTEAREMAAGNPYTFLHVNKPEIDLDPEIDMHNDKVYQKGADNLQAFISDGVIQQDAAQHYYVYRQIMGEHEQTGLVAVASVEEYEQNLIKKHEFTRPEKEDDRVKHMDMLNAQVGPVFLTYQAETGIDDLIKTVTLTEPEYDLTLADGIRHIFWIVSDEQMLGNIEQAFAEVPCLYVADGHHRSAAATRVKNMRQQANPGHNGAEAYNNFLVVVFPHDQMKILDYNRVVTDLNGLSEKDFLKSIEQKFQVSLSDEPFKPSALHEFGMYMDGQWYSLTTRDGVVDETDPVARLDVAVLQDNILSPLLGVENPRVDKRIDFVGGIRGMEGLEKRVDSGECKVAFSCYPTSIEHLMAIADAGEVMPPKSTWFEPKLRSGLVIHTLD</sequence>
<dbReference type="AlphaFoldDB" id="A0A2A5CF82"/>
<dbReference type="PANTHER" id="PTHR36454:SF1">
    <property type="entry name" value="DUF1015 DOMAIN-CONTAINING PROTEIN"/>
    <property type="match status" value="1"/>
</dbReference>
<organism evidence="1 2">
    <name type="scientific">SAR86 cluster bacterium</name>
    <dbReference type="NCBI Taxonomy" id="2030880"/>
    <lineage>
        <taxon>Bacteria</taxon>
        <taxon>Pseudomonadati</taxon>
        <taxon>Pseudomonadota</taxon>
        <taxon>Gammaproteobacteria</taxon>
        <taxon>SAR86 cluster</taxon>
    </lineage>
</organism>
<name>A0A2A5CF82_9GAMM</name>
<dbReference type="Proteomes" id="UP000228987">
    <property type="component" value="Unassembled WGS sequence"/>
</dbReference>
<evidence type="ECO:0000313" key="2">
    <source>
        <dbReference type="Proteomes" id="UP000228987"/>
    </source>
</evidence>
<protein>
    <recommendedName>
        <fullName evidence="3">DUF1015 domain-containing protein</fullName>
    </recommendedName>
</protein>
<dbReference type="EMBL" id="NVWI01000002">
    <property type="protein sequence ID" value="PCJ42554.1"/>
    <property type="molecule type" value="Genomic_DNA"/>
</dbReference>
<reference evidence="2" key="1">
    <citation type="submission" date="2017-08" db="EMBL/GenBank/DDBJ databases">
        <title>A dynamic microbial community with high functional redundancy inhabits the cold, oxic subseafloor aquifer.</title>
        <authorList>
            <person name="Tully B.J."/>
            <person name="Wheat C.G."/>
            <person name="Glazer B.T."/>
            <person name="Huber J.A."/>
        </authorList>
    </citation>
    <scope>NUCLEOTIDE SEQUENCE [LARGE SCALE GENOMIC DNA]</scope>
</reference>
<accession>A0A2A5CF82</accession>
<dbReference type="Pfam" id="PF06245">
    <property type="entry name" value="DUF1015"/>
    <property type="match status" value="1"/>
</dbReference>
<dbReference type="InterPro" id="IPR008323">
    <property type="entry name" value="UCP033563"/>
</dbReference>
<dbReference type="PIRSF" id="PIRSF033563">
    <property type="entry name" value="UCP033563"/>
    <property type="match status" value="1"/>
</dbReference>
<comment type="caution">
    <text evidence="1">The sequence shown here is derived from an EMBL/GenBank/DDBJ whole genome shotgun (WGS) entry which is preliminary data.</text>
</comment>
<proteinExistence type="predicted"/>
<evidence type="ECO:0000313" key="1">
    <source>
        <dbReference type="EMBL" id="PCJ42554.1"/>
    </source>
</evidence>